<evidence type="ECO:0000256" key="2">
    <source>
        <dbReference type="SAM" id="SignalP"/>
    </source>
</evidence>
<keyword evidence="1" id="KW-0812">Transmembrane</keyword>
<organism evidence="3 4">
    <name type="scientific">Apodospora peruviana</name>
    <dbReference type="NCBI Taxonomy" id="516989"/>
    <lineage>
        <taxon>Eukaryota</taxon>
        <taxon>Fungi</taxon>
        <taxon>Dikarya</taxon>
        <taxon>Ascomycota</taxon>
        <taxon>Pezizomycotina</taxon>
        <taxon>Sordariomycetes</taxon>
        <taxon>Sordariomycetidae</taxon>
        <taxon>Sordariales</taxon>
        <taxon>Lasiosphaeriaceae</taxon>
        <taxon>Apodospora</taxon>
    </lineage>
</organism>
<sequence>MKFFTATLAALVAAGSALAAPMNAAEPRGLLSPITTKDIPTRSPGGSWTGTWAPSGPGSASAPVIIAVNAAIDVVAEVEALIKADLEIIAGLVVKVNVDAQLLLKAIISLKGHLQQFQQAGDCLKGTTAPNTGLTAAELEIVLYLVVRVEALVADVQLCLKNLVVSVKADVLAVIGVELKIVLGLIAPIVAPIVKIALSLVVGLEVTLSVLVTKITLAVGHINSCVSGITVLINLPILSVFIGIL</sequence>
<reference evidence="3" key="1">
    <citation type="journal article" date="2023" name="Mol. Phylogenet. Evol.">
        <title>Genome-scale phylogeny and comparative genomics of the fungal order Sordariales.</title>
        <authorList>
            <person name="Hensen N."/>
            <person name="Bonometti L."/>
            <person name="Westerberg I."/>
            <person name="Brannstrom I.O."/>
            <person name="Guillou S."/>
            <person name="Cros-Aarteil S."/>
            <person name="Calhoun S."/>
            <person name="Haridas S."/>
            <person name="Kuo A."/>
            <person name="Mondo S."/>
            <person name="Pangilinan J."/>
            <person name="Riley R."/>
            <person name="LaButti K."/>
            <person name="Andreopoulos B."/>
            <person name="Lipzen A."/>
            <person name="Chen C."/>
            <person name="Yan M."/>
            <person name="Daum C."/>
            <person name="Ng V."/>
            <person name="Clum A."/>
            <person name="Steindorff A."/>
            <person name="Ohm R.A."/>
            <person name="Martin F."/>
            <person name="Silar P."/>
            <person name="Natvig D.O."/>
            <person name="Lalanne C."/>
            <person name="Gautier V."/>
            <person name="Ament-Velasquez S.L."/>
            <person name="Kruys A."/>
            <person name="Hutchinson M.I."/>
            <person name="Powell A.J."/>
            <person name="Barry K."/>
            <person name="Miller A.N."/>
            <person name="Grigoriev I.V."/>
            <person name="Debuchy R."/>
            <person name="Gladieux P."/>
            <person name="Hiltunen Thoren M."/>
            <person name="Johannesson H."/>
        </authorList>
    </citation>
    <scope>NUCLEOTIDE SEQUENCE</scope>
    <source>
        <strain evidence="3">CBS 118394</strain>
    </source>
</reference>
<evidence type="ECO:0000256" key="1">
    <source>
        <dbReference type="SAM" id="Phobius"/>
    </source>
</evidence>
<proteinExistence type="predicted"/>
<keyword evidence="1" id="KW-0472">Membrane</keyword>
<keyword evidence="2" id="KW-0732">Signal</keyword>
<feature type="transmembrane region" description="Helical" evidence="1">
    <location>
        <begin position="189"/>
        <end position="212"/>
    </location>
</feature>
<keyword evidence="1" id="KW-1133">Transmembrane helix</keyword>
<dbReference type="AlphaFoldDB" id="A0AAE0IDR0"/>
<name>A0AAE0IDR0_9PEZI</name>
<feature type="chain" id="PRO_5042038163" evidence="2">
    <location>
        <begin position="20"/>
        <end position="245"/>
    </location>
</feature>
<protein>
    <submittedName>
        <fullName evidence="3">Uncharacterized protein</fullName>
    </submittedName>
</protein>
<gene>
    <name evidence="3" type="ORF">B0H66DRAFT_532399</name>
</gene>
<evidence type="ECO:0000313" key="3">
    <source>
        <dbReference type="EMBL" id="KAK3323085.1"/>
    </source>
</evidence>
<comment type="caution">
    <text evidence="3">The sequence shown here is derived from an EMBL/GenBank/DDBJ whole genome shotgun (WGS) entry which is preliminary data.</text>
</comment>
<dbReference type="EMBL" id="JAUEDM010000003">
    <property type="protein sequence ID" value="KAK3323085.1"/>
    <property type="molecule type" value="Genomic_DNA"/>
</dbReference>
<feature type="signal peptide" evidence="2">
    <location>
        <begin position="1"/>
        <end position="19"/>
    </location>
</feature>
<keyword evidence="4" id="KW-1185">Reference proteome</keyword>
<accession>A0AAE0IDR0</accession>
<feature type="transmembrane region" description="Helical" evidence="1">
    <location>
        <begin position="224"/>
        <end position="244"/>
    </location>
</feature>
<reference evidence="3" key="2">
    <citation type="submission" date="2023-06" db="EMBL/GenBank/DDBJ databases">
        <authorList>
            <consortium name="Lawrence Berkeley National Laboratory"/>
            <person name="Haridas S."/>
            <person name="Hensen N."/>
            <person name="Bonometti L."/>
            <person name="Westerberg I."/>
            <person name="Brannstrom I.O."/>
            <person name="Guillou S."/>
            <person name="Cros-Aarteil S."/>
            <person name="Calhoun S."/>
            <person name="Kuo A."/>
            <person name="Mondo S."/>
            <person name="Pangilinan J."/>
            <person name="Riley R."/>
            <person name="Labutti K."/>
            <person name="Andreopoulos B."/>
            <person name="Lipzen A."/>
            <person name="Chen C."/>
            <person name="Yanf M."/>
            <person name="Daum C."/>
            <person name="Ng V."/>
            <person name="Clum A."/>
            <person name="Steindorff A."/>
            <person name="Ohm R."/>
            <person name="Martin F."/>
            <person name="Silar P."/>
            <person name="Natvig D."/>
            <person name="Lalanne C."/>
            <person name="Gautier V."/>
            <person name="Ament-Velasquez S.L."/>
            <person name="Kruys A."/>
            <person name="Hutchinson M.I."/>
            <person name="Powell A.J."/>
            <person name="Barry K."/>
            <person name="Miller A.N."/>
            <person name="Grigoriev I.V."/>
            <person name="Debuchy R."/>
            <person name="Gladieux P."/>
            <person name="Thoren M.H."/>
            <person name="Johannesson H."/>
        </authorList>
    </citation>
    <scope>NUCLEOTIDE SEQUENCE</scope>
    <source>
        <strain evidence="3">CBS 118394</strain>
    </source>
</reference>
<evidence type="ECO:0000313" key="4">
    <source>
        <dbReference type="Proteomes" id="UP001283341"/>
    </source>
</evidence>
<dbReference type="Proteomes" id="UP001283341">
    <property type="component" value="Unassembled WGS sequence"/>
</dbReference>